<dbReference type="Pfam" id="PF04914">
    <property type="entry name" value="DltD"/>
    <property type="match status" value="1"/>
</dbReference>
<evidence type="ECO:0000313" key="2">
    <source>
        <dbReference type="Proteomes" id="UP000238916"/>
    </source>
</evidence>
<gene>
    <name evidence="1" type="ORF">SBF1_6000001</name>
</gene>
<reference evidence="2" key="1">
    <citation type="submission" date="2018-02" db="EMBL/GenBank/DDBJ databases">
        <authorList>
            <person name="Hausmann B."/>
        </authorList>
    </citation>
    <scope>NUCLEOTIDE SEQUENCE [LARGE SCALE GENOMIC DNA]</scope>
    <source>
        <strain evidence="2">Peat soil MAG SbF1</strain>
    </source>
</reference>
<dbReference type="PANTHER" id="PTHR40039:SF1">
    <property type="entry name" value="PROTEIN DLTD"/>
    <property type="match status" value="1"/>
</dbReference>
<proteinExistence type="predicted"/>
<accession>A0A2U3LLD4</accession>
<name>A0A2U3LLD4_9FIRM</name>
<dbReference type="InterPro" id="IPR006998">
    <property type="entry name" value="DltD"/>
</dbReference>
<dbReference type="AlphaFoldDB" id="A0A2U3LLD4"/>
<dbReference type="Proteomes" id="UP000238916">
    <property type="component" value="Unassembled WGS sequence"/>
</dbReference>
<dbReference type="EMBL" id="OMOF01000558">
    <property type="protein sequence ID" value="SPF52670.1"/>
    <property type="molecule type" value="Genomic_DNA"/>
</dbReference>
<sequence>MKNERFLEPLLLAFVLFWLTILYTGEITQSIANHFWLTPGVTEAVGMVSPKDQEVLLGSIYQRKALETGDVLPIYGSSELGTGHDFNPSRVFANRPTQFTPFMIGRGSCQSER</sequence>
<protein>
    <submittedName>
        <fullName evidence="1">Uncharacterized protein</fullName>
    </submittedName>
</protein>
<organism evidence="1 2">
    <name type="scientific">Candidatus Desulfosporosinus infrequens</name>
    <dbReference type="NCBI Taxonomy" id="2043169"/>
    <lineage>
        <taxon>Bacteria</taxon>
        <taxon>Bacillati</taxon>
        <taxon>Bacillota</taxon>
        <taxon>Clostridia</taxon>
        <taxon>Eubacteriales</taxon>
        <taxon>Desulfitobacteriaceae</taxon>
        <taxon>Desulfosporosinus</taxon>
    </lineage>
</organism>
<dbReference type="PANTHER" id="PTHR40039">
    <property type="entry name" value="PROTEIN DLTD"/>
    <property type="match status" value="1"/>
</dbReference>
<evidence type="ECO:0000313" key="1">
    <source>
        <dbReference type="EMBL" id="SPF52670.1"/>
    </source>
</evidence>